<feature type="region of interest" description="Disordered" evidence="1">
    <location>
        <begin position="157"/>
        <end position="256"/>
    </location>
</feature>
<protein>
    <submittedName>
        <fullName evidence="2">Uncharacterized protein</fullName>
    </submittedName>
</protein>
<feature type="compositionally biased region" description="Basic and acidic residues" evidence="1">
    <location>
        <begin position="169"/>
        <end position="194"/>
    </location>
</feature>
<name>A0A5N4CJ51_CAMDR</name>
<reference evidence="2 3" key="1">
    <citation type="journal article" date="2019" name="Mol. Ecol. Resour.">
        <title>Improving Illumina assemblies with Hi-C and long reads: an example with the North African dromedary.</title>
        <authorList>
            <person name="Elbers J.P."/>
            <person name="Rogers M.F."/>
            <person name="Perelman P.L."/>
            <person name="Proskuryakova A.A."/>
            <person name="Serdyukova N.A."/>
            <person name="Johnson W.E."/>
            <person name="Horin P."/>
            <person name="Corander J."/>
            <person name="Murphy D."/>
            <person name="Burger P.A."/>
        </authorList>
    </citation>
    <scope>NUCLEOTIDE SEQUENCE [LARGE SCALE GENOMIC DNA]</scope>
    <source>
        <strain evidence="2">Drom800</strain>
        <tissue evidence="2">Blood</tissue>
    </source>
</reference>
<dbReference type="EMBL" id="JWIN03000024">
    <property type="protein sequence ID" value="KAB1258374.1"/>
    <property type="molecule type" value="Genomic_DNA"/>
</dbReference>
<accession>A0A5N4CJ51</accession>
<sequence length="548" mass="58159">MVPLLEVEWAGDLATSGGHTRQAEQRCGPLAADSKLVATIHHPRSKAGVSAVGGQVSTCRSGGRPLRPSQHNIRRKLLGGGVCSRTPLDSAAAPGAASHQRKGEFKMTVSDPYLVPGAPRLKYPGSPTDQEGAHGVNPAHREGEENDLRGAYFSEGKCKRKQGASTSPHKTDSSESSGHRADKGPGCPGHKEPVEDSLASSIQMGPPDSAALPRTCRNSRRRGDNSNTDAAKEGGLHQPQGRNGKAPGYSADGKTRGPQGAWSWLCVPRVPLKGCRGPAGLSRGSRARFHRTLLFLFSPGPRPGLPLGPGGGRGVPLPFFPLGWPPSRGSKTITILLRPPFSPHHLPPKQQAVELLQLYNCHKGPRDGFTTQLETNNWQPAAPLCKCRPCLNPASRQPTVHLASSAFTAPGLFEISVPLVVWVFTVMGKGMMPAGLVNSVDARTAHCPWCPAPSPPGRPWARISELEENKALTLWFLEQHTSPDRVPPAQLPGTGKAGFLHKEPACLESQDLSPRGEGSPREHSPPLSPADEESSPGTGSSGRGQDEA</sequence>
<keyword evidence="3" id="KW-1185">Reference proteome</keyword>
<evidence type="ECO:0000256" key="1">
    <source>
        <dbReference type="SAM" id="MobiDB-lite"/>
    </source>
</evidence>
<feature type="region of interest" description="Disordered" evidence="1">
    <location>
        <begin position="46"/>
        <end position="68"/>
    </location>
</feature>
<proteinExistence type="predicted"/>
<dbReference type="AlphaFoldDB" id="A0A5N4CJ51"/>
<organism evidence="2 3">
    <name type="scientific">Camelus dromedarius</name>
    <name type="common">Dromedary</name>
    <name type="synonym">Arabian camel</name>
    <dbReference type="NCBI Taxonomy" id="9838"/>
    <lineage>
        <taxon>Eukaryota</taxon>
        <taxon>Metazoa</taxon>
        <taxon>Chordata</taxon>
        <taxon>Craniata</taxon>
        <taxon>Vertebrata</taxon>
        <taxon>Euteleostomi</taxon>
        <taxon>Mammalia</taxon>
        <taxon>Eutheria</taxon>
        <taxon>Laurasiatheria</taxon>
        <taxon>Artiodactyla</taxon>
        <taxon>Tylopoda</taxon>
        <taxon>Camelidae</taxon>
        <taxon>Camelus</taxon>
    </lineage>
</organism>
<gene>
    <name evidence="2" type="ORF">Cadr_000028648</name>
</gene>
<feature type="region of interest" description="Disordered" evidence="1">
    <location>
        <begin position="89"/>
        <end position="145"/>
    </location>
</feature>
<feature type="region of interest" description="Disordered" evidence="1">
    <location>
        <begin position="483"/>
        <end position="548"/>
    </location>
</feature>
<comment type="caution">
    <text evidence="2">The sequence shown here is derived from an EMBL/GenBank/DDBJ whole genome shotgun (WGS) entry which is preliminary data.</text>
</comment>
<evidence type="ECO:0000313" key="3">
    <source>
        <dbReference type="Proteomes" id="UP000299084"/>
    </source>
</evidence>
<dbReference type="Proteomes" id="UP000299084">
    <property type="component" value="Unassembled WGS sequence"/>
</dbReference>
<evidence type="ECO:0000313" key="2">
    <source>
        <dbReference type="EMBL" id="KAB1258374.1"/>
    </source>
</evidence>